<keyword evidence="1" id="KW-0004">4Fe-4S</keyword>
<dbReference type="PANTHER" id="PTHR32439">
    <property type="entry name" value="FERREDOXIN--NITRITE REDUCTASE, CHLOROPLASTIC"/>
    <property type="match status" value="1"/>
</dbReference>
<dbReference type="SUPFAM" id="SSF56014">
    <property type="entry name" value="Nitrite and sulphite reductase 4Fe-4S domain-like"/>
    <property type="match status" value="1"/>
</dbReference>
<dbReference type="InterPro" id="IPR036136">
    <property type="entry name" value="Nit/Sulf_reduc_fer-like_dom_sf"/>
</dbReference>
<dbReference type="Gene3D" id="3.30.413.10">
    <property type="entry name" value="Sulfite Reductase Hemoprotein, domain 1"/>
    <property type="match status" value="1"/>
</dbReference>
<dbReference type="InterPro" id="IPR051329">
    <property type="entry name" value="NIR_SIR_4Fe-4S"/>
</dbReference>
<evidence type="ECO:0000256" key="5">
    <source>
        <dbReference type="ARBA" id="ARBA00023004"/>
    </source>
</evidence>
<proteinExistence type="predicted"/>
<dbReference type="InterPro" id="IPR005117">
    <property type="entry name" value="NiRdtase/SiRdtase_haem-b_fer"/>
</dbReference>
<comment type="caution">
    <text evidence="8">The sequence shown here is derived from an EMBL/GenBank/DDBJ whole genome shotgun (WGS) entry which is preliminary data.</text>
</comment>
<dbReference type="AlphaFoldDB" id="A0A4V1Q753"/>
<dbReference type="Pfam" id="PF03460">
    <property type="entry name" value="NIR_SIR_ferr"/>
    <property type="match status" value="1"/>
</dbReference>
<keyword evidence="4" id="KW-0560">Oxidoreductase</keyword>
<dbReference type="OrthoDB" id="105450at2"/>
<evidence type="ECO:0000256" key="1">
    <source>
        <dbReference type="ARBA" id="ARBA00022485"/>
    </source>
</evidence>
<gene>
    <name evidence="8" type="ORF">C1706_12030</name>
</gene>
<evidence type="ECO:0000313" key="8">
    <source>
        <dbReference type="EMBL" id="RXW31388.1"/>
    </source>
</evidence>
<keyword evidence="2" id="KW-0349">Heme</keyword>
<dbReference type="SUPFAM" id="SSF55124">
    <property type="entry name" value="Nitrite/Sulfite reductase N-terminal domain-like"/>
    <property type="match status" value="1"/>
</dbReference>
<dbReference type="Proteomes" id="UP000290624">
    <property type="component" value="Unassembled WGS sequence"/>
</dbReference>
<sequence length="286" mass="29617">MEPMSVTIRDRADRCPGILRPWPAADGLLVRVRLIGGHATAAQLRGLVAAASAFGDGRIRPTTRANLQLRAFPGTDGVLDADALAAIEASGLLPAPTHDRVRNITVSPQTGIAGGRADLRGVAAELDALIVASSVLPSLPGKFAFVLDDGRGDLVDRICDLGLVALDADTVQLRVGEHYGAIVPLAEAARALAELAERFCSARGTGPTAPWHVYEMTGVLVDPVPADPRVPAASGPLPFGDVPGGRHLEVGDDGLDAAGVEALFTDVDEVVFTPWKGVFIPAGAQA</sequence>
<keyword evidence="3" id="KW-0479">Metal-binding</keyword>
<name>A0A4V1Q753_9ACTN</name>
<dbReference type="InterPro" id="IPR045854">
    <property type="entry name" value="NO2/SO3_Rdtase_4Fe4S_sf"/>
</dbReference>
<keyword evidence="6" id="KW-0411">Iron-sulfur</keyword>
<evidence type="ECO:0000256" key="4">
    <source>
        <dbReference type="ARBA" id="ARBA00023002"/>
    </source>
</evidence>
<evidence type="ECO:0000256" key="3">
    <source>
        <dbReference type="ARBA" id="ARBA00022723"/>
    </source>
</evidence>
<evidence type="ECO:0000256" key="2">
    <source>
        <dbReference type="ARBA" id="ARBA00022617"/>
    </source>
</evidence>
<reference evidence="8 9" key="1">
    <citation type="submission" date="2018-01" db="EMBL/GenBank/DDBJ databases">
        <title>Lactibacter flavus gen. nov., sp. nov., a novel bacterium of the family Propionibacteriaceae isolated from raw milk and dairy products.</title>
        <authorList>
            <person name="Wenning M."/>
            <person name="Breitenwieser F."/>
            <person name="Huptas C."/>
            <person name="von Neubeck M."/>
            <person name="Busse H.-J."/>
            <person name="Scherer S."/>
        </authorList>
    </citation>
    <scope>NUCLEOTIDE SEQUENCE [LARGE SCALE GENOMIC DNA]</scope>
    <source>
        <strain evidence="8 9">VG341</strain>
    </source>
</reference>
<accession>A0A4V1Q753</accession>
<organism evidence="8 9">
    <name type="scientific">Propioniciclava flava</name>
    <dbReference type="NCBI Taxonomy" id="2072026"/>
    <lineage>
        <taxon>Bacteria</taxon>
        <taxon>Bacillati</taxon>
        <taxon>Actinomycetota</taxon>
        <taxon>Actinomycetes</taxon>
        <taxon>Propionibacteriales</taxon>
        <taxon>Propionibacteriaceae</taxon>
        <taxon>Propioniciclava</taxon>
    </lineage>
</organism>
<dbReference type="Gene3D" id="3.90.480.10">
    <property type="entry name" value="Sulfite Reductase Hemoprotein,Domain 2"/>
    <property type="match status" value="1"/>
</dbReference>
<dbReference type="GO" id="GO:0046872">
    <property type="term" value="F:metal ion binding"/>
    <property type="evidence" value="ECO:0007669"/>
    <property type="project" value="UniProtKB-KW"/>
</dbReference>
<evidence type="ECO:0000259" key="7">
    <source>
        <dbReference type="Pfam" id="PF03460"/>
    </source>
</evidence>
<dbReference type="GO" id="GO:0051539">
    <property type="term" value="F:4 iron, 4 sulfur cluster binding"/>
    <property type="evidence" value="ECO:0007669"/>
    <property type="project" value="UniProtKB-KW"/>
</dbReference>
<dbReference type="PANTHER" id="PTHR32439:SF9">
    <property type="entry name" value="BLR3264 PROTEIN"/>
    <property type="match status" value="1"/>
</dbReference>
<evidence type="ECO:0000313" key="9">
    <source>
        <dbReference type="Proteomes" id="UP000290624"/>
    </source>
</evidence>
<evidence type="ECO:0000256" key="6">
    <source>
        <dbReference type="ARBA" id="ARBA00023014"/>
    </source>
</evidence>
<keyword evidence="5" id="KW-0408">Iron</keyword>
<feature type="domain" description="Nitrite/Sulfite reductase ferredoxin-like" evidence="7">
    <location>
        <begin position="26"/>
        <end position="71"/>
    </location>
</feature>
<keyword evidence="9" id="KW-1185">Reference proteome</keyword>
<dbReference type="GO" id="GO:0016491">
    <property type="term" value="F:oxidoreductase activity"/>
    <property type="evidence" value="ECO:0007669"/>
    <property type="project" value="UniProtKB-KW"/>
</dbReference>
<protein>
    <submittedName>
        <fullName evidence="8">Nitrite reductase</fullName>
    </submittedName>
</protein>
<dbReference type="EMBL" id="PPCV01000009">
    <property type="protein sequence ID" value="RXW31388.1"/>
    <property type="molecule type" value="Genomic_DNA"/>
</dbReference>